<dbReference type="GO" id="GO:0016740">
    <property type="term" value="F:transferase activity"/>
    <property type="evidence" value="ECO:0007669"/>
    <property type="project" value="UniProtKB-KW"/>
</dbReference>
<dbReference type="AlphaFoldDB" id="A0AA48K6Q8"/>
<dbReference type="RefSeq" id="WP_316413968.1">
    <property type="nucleotide sequence ID" value="NZ_AP027080.1"/>
</dbReference>
<dbReference type="Proteomes" id="UP001238179">
    <property type="component" value="Chromosome"/>
</dbReference>
<dbReference type="KEGG" id="msil:METEAL_02480"/>
<dbReference type="EMBL" id="AP027080">
    <property type="protein sequence ID" value="BDU71074.1"/>
    <property type="molecule type" value="Genomic_DNA"/>
</dbReference>
<reference evidence="3" key="1">
    <citation type="journal article" date="2023" name="Int. J. Syst. Evol. Microbiol.">
        <title>Mesoterricola silvestris gen. nov., sp. nov., Mesoterricola sediminis sp. nov., Geothrix oryzae sp. nov., Geothrix edaphica sp. nov., Geothrix rubra sp. nov., and Geothrix limicola sp. nov., six novel members of Acidobacteriota isolated from soils.</title>
        <authorList>
            <person name="Itoh H."/>
            <person name="Sugisawa Y."/>
            <person name="Mise K."/>
            <person name="Xu Z."/>
            <person name="Kuniyasu M."/>
            <person name="Ushijima N."/>
            <person name="Kawano K."/>
            <person name="Kobayashi E."/>
            <person name="Shiratori Y."/>
            <person name="Masuda Y."/>
            <person name="Senoo K."/>
        </authorList>
    </citation>
    <scope>NUCLEOTIDE SEQUENCE [LARGE SCALE GENOMIC DNA]</scope>
    <source>
        <strain evidence="3">W79</strain>
    </source>
</reference>
<proteinExistence type="predicted"/>
<dbReference type="PANTHER" id="PTHR43685:SF2">
    <property type="entry name" value="GLYCOSYLTRANSFERASE 2-LIKE DOMAIN-CONTAINING PROTEIN"/>
    <property type="match status" value="1"/>
</dbReference>
<dbReference type="InterPro" id="IPR001173">
    <property type="entry name" value="Glyco_trans_2-like"/>
</dbReference>
<evidence type="ECO:0000313" key="2">
    <source>
        <dbReference type="EMBL" id="BDU71074.1"/>
    </source>
</evidence>
<name>A0AA48K6Q8_9BACT</name>
<sequence>MKISVITVVWNNPQVAEALKSILEQKTSHEVELVVIDGGSAEPTLEAIRPFLPRIAYFVSEPDKGLYDAMNKGIAAATGDILGTLNSDDVLDNDGVLQRIAETFEAGTCDAVFGDLAYVASDDINRIIRYWKSSPYKLGSFESGWLPPFPTFYARREVYVRLGGFNTEYRIAADMELMLRFIAINGIRTTHIPGILVRMRMGGASNRNLGNILRMNGENWRAFRDHGIHVSPLYFLRKFTSRLFQFVKRPR</sequence>
<evidence type="ECO:0000259" key="1">
    <source>
        <dbReference type="Pfam" id="PF00535"/>
    </source>
</evidence>
<organism evidence="2 3">
    <name type="scientific">Mesoterricola silvestris</name>
    <dbReference type="NCBI Taxonomy" id="2927979"/>
    <lineage>
        <taxon>Bacteria</taxon>
        <taxon>Pseudomonadati</taxon>
        <taxon>Acidobacteriota</taxon>
        <taxon>Holophagae</taxon>
        <taxon>Holophagales</taxon>
        <taxon>Holophagaceae</taxon>
        <taxon>Mesoterricola</taxon>
    </lineage>
</organism>
<evidence type="ECO:0000313" key="3">
    <source>
        <dbReference type="Proteomes" id="UP001238179"/>
    </source>
</evidence>
<keyword evidence="2" id="KW-0808">Transferase</keyword>
<dbReference type="InterPro" id="IPR029044">
    <property type="entry name" value="Nucleotide-diphossugar_trans"/>
</dbReference>
<protein>
    <submittedName>
        <fullName evidence="2">Glycosyl transferase</fullName>
    </submittedName>
</protein>
<dbReference type="Pfam" id="PF00535">
    <property type="entry name" value="Glycos_transf_2"/>
    <property type="match status" value="1"/>
</dbReference>
<dbReference type="SUPFAM" id="SSF53448">
    <property type="entry name" value="Nucleotide-diphospho-sugar transferases"/>
    <property type="match status" value="1"/>
</dbReference>
<dbReference type="CDD" id="cd06433">
    <property type="entry name" value="GT_2_WfgS_like"/>
    <property type="match status" value="1"/>
</dbReference>
<accession>A0AA48K6Q8</accession>
<feature type="domain" description="Glycosyltransferase 2-like" evidence="1">
    <location>
        <begin position="4"/>
        <end position="150"/>
    </location>
</feature>
<dbReference type="PANTHER" id="PTHR43685">
    <property type="entry name" value="GLYCOSYLTRANSFERASE"/>
    <property type="match status" value="1"/>
</dbReference>
<dbReference type="Gene3D" id="3.90.550.10">
    <property type="entry name" value="Spore Coat Polysaccharide Biosynthesis Protein SpsA, Chain A"/>
    <property type="match status" value="1"/>
</dbReference>
<gene>
    <name evidence="2" type="primary">wbyL</name>
    <name evidence="2" type="ORF">METEAL_02480</name>
</gene>
<keyword evidence="3" id="KW-1185">Reference proteome</keyword>
<dbReference type="InterPro" id="IPR050834">
    <property type="entry name" value="Glycosyltransf_2"/>
</dbReference>